<evidence type="ECO:0000256" key="1">
    <source>
        <dbReference type="ARBA" id="ARBA00004613"/>
    </source>
</evidence>
<evidence type="ECO:0000256" key="2">
    <source>
        <dbReference type="ARBA" id="ARBA00022525"/>
    </source>
</evidence>
<comment type="caution">
    <text evidence="5">The sequence shown here is derived from an EMBL/GenBank/DDBJ whole genome shotgun (WGS) entry which is preliminary data.</text>
</comment>
<gene>
    <name evidence="5" type="ORF">CgunFtcFv8_004191</name>
</gene>
<feature type="domain" description="Phospholipase A2-like central" evidence="4">
    <location>
        <begin position="2"/>
        <end position="91"/>
    </location>
</feature>
<protein>
    <recommendedName>
        <fullName evidence="4">Phospholipase A2-like central domain-containing protein</fullName>
    </recommendedName>
</protein>
<dbReference type="GO" id="GO:0004623">
    <property type="term" value="F:phospholipase A2 activity"/>
    <property type="evidence" value="ECO:0007669"/>
    <property type="project" value="InterPro"/>
</dbReference>
<dbReference type="PROSITE" id="PS00118">
    <property type="entry name" value="PA2_HIS"/>
    <property type="match status" value="1"/>
</dbReference>
<dbReference type="GO" id="GO:0006644">
    <property type="term" value="P:phospholipid metabolic process"/>
    <property type="evidence" value="ECO:0007669"/>
    <property type="project" value="InterPro"/>
</dbReference>
<dbReference type="PANTHER" id="PTHR12253">
    <property type="entry name" value="RH14732P"/>
    <property type="match status" value="1"/>
</dbReference>
<proteinExistence type="predicted"/>
<accession>A0AAN8E6I0</accession>
<keyword evidence="6" id="KW-1185">Reference proteome</keyword>
<comment type="subcellular location">
    <subcellularLocation>
        <location evidence="1">Secreted</location>
    </subcellularLocation>
</comment>
<dbReference type="Gene3D" id="1.20.90.10">
    <property type="entry name" value="Phospholipase A2 domain"/>
    <property type="match status" value="2"/>
</dbReference>
<dbReference type="InterPro" id="IPR016090">
    <property type="entry name" value="PLA2-like_dom"/>
</dbReference>
<evidence type="ECO:0000259" key="4">
    <source>
        <dbReference type="Pfam" id="PF05826"/>
    </source>
</evidence>
<dbReference type="AlphaFoldDB" id="A0AAN8E6I0"/>
<dbReference type="GO" id="GO:0005576">
    <property type="term" value="C:extracellular region"/>
    <property type="evidence" value="ECO:0007669"/>
    <property type="project" value="UniProtKB-SubCell"/>
</dbReference>
<evidence type="ECO:0000256" key="3">
    <source>
        <dbReference type="SAM" id="MobiDB-lite"/>
    </source>
</evidence>
<feature type="compositionally biased region" description="Basic and acidic residues" evidence="3">
    <location>
        <begin position="154"/>
        <end position="163"/>
    </location>
</feature>
<dbReference type="InterPro" id="IPR036444">
    <property type="entry name" value="PLipase_A2_dom_sf"/>
</dbReference>
<dbReference type="SUPFAM" id="SSF48619">
    <property type="entry name" value="Phospholipase A2, PLA2"/>
    <property type="match status" value="1"/>
</dbReference>
<name>A0AAN8E6I0_CHAGU</name>
<dbReference type="EMBL" id="JAURVH010001515">
    <property type="protein sequence ID" value="KAK5932490.1"/>
    <property type="molecule type" value="Genomic_DNA"/>
</dbReference>
<dbReference type="Pfam" id="PF05826">
    <property type="entry name" value="Phospholip_A2_2"/>
    <property type="match status" value="1"/>
</dbReference>
<sequence length="315" mass="36065">MWCGTGSQAVRYDQLGMFESADRCCREHDHCLHVIPSFTMNYGVFNHNLYTVSHCDCDQRFRQCLLSVNDSISSMVGYSFFSILRVPCFELKQKKHCTQLYWWGTCKVSQSAPYAILESPLPYASEVTSKKGNHTDGNVLTVTTKLKKAASVNKNEKPKKQKDFPLLQNNPSGEPMGSTRAQSTHAERRPKQNIVLHNATDNQLLCESLTYLDECKYKIRPLKKKFDLQNNESKTAYHCDCTSRMAVQIESFEQPSILPMLLMDFVSQYCFKLLKEKKCHSRNRCSGGFSKASDLLEAVEMMEEKDTAGVRKFRQ</sequence>
<evidence type="ECO:0000313" key="6">
    <source>
        <dbReference type="Proteomes" id="UP001331515"/>
    </source>
</evidence>
<evidence type="ECO:0000313" key="5">
    <source>
        <dbReference type="EMBL" id="KAK5932490.1"/>
    </source>
</evidence>
<keyword evidence="2" id="KW-0964">Secreted</keyword>
<dbReference type="InterPro" id="IPR033113">
    <property type="entry name" value="PLA2_histidine"/>
</dbReference>
<dbReference type="GO" id="GO:0050482">
    <property type="term" value="P:arachidonate secretion"/>
    <property type="evidence" value="ECO:0007669"/>
    <property type="project" value="InterPro"/>
</dbReference>
<dbReference type="Proteomes" id="UP001331515">
    <property type="component" value="Unassembled WGS sequence"/>
</dbReference>
<feature type="region of interest" description="Disordered" evidence="3">
    <location>
        <begin position="149"/>
        <end position="190"/>
    </location>
</feature>
<organism evidence="5 6">
    <name type="scientific">Champsocephalus gunnari</name>
    <name type="common">Mackerel icefish</name>
    <dbReference type="NCBI Taxonomy" id="52237"/>
    <lineage>
        <taxon>Eukaryota</taxon>
        <taxon>Metazoa</taxon>
        <taxon>Chordata</taxon>
        <taxon>Craniata</taxon>
        <taxon>Vertebrata</taxon>
        <taxon>Euteleostomi</taxon>
        <taxon>Actinopterygii</taxon>
        <taxon>Neopterygii</taxon>
        <taxon>Teleostei</taxon>
        <taxon>Neoteleostei</taxon>
        <taxon>Acanthomorphata</taxon>
        <taxon>Eupercaria</taxon>
        <taxon>Perciformes</taxon>
        <taxon>Notothenioidei</taxon>
        <taxon>Channichthyidae</taxon>
        <taxon>Champsocephalus</taxon>
    </lineage>
</organism>
<reference evidence="5 6" key="1">
    <citation type="journal article" date="2023" name="Mol. Biol. Evol.">
        <title>Genomics of Secondarily Temperate Adaptation in the Only Non-Antarctic Icefish.</title>
        <authorList>
            <person name="Rivera-Colon A.G."/>
            <person name="Rayamajhi N."/>
            <person name="Minhas B.F."/>
            <person name="Madrigal G."/>
            <person name="Bilyk K.T."/>
            <person name="Yoon V."/>
            <person name="Hune M."/>
            <person name="Gregory S."/>
            <person name="Cheng C.H.C."/>
            <person name="Catchen J.M."/>
        </authorList>
    </citation>
    <scope>NUCLEOTIDE SEQUENCE [LARGE SCALE GENOMIC DNA]</scope>
    <source>
        <tissue evidence="5">White muscle</tissue>
    </source>
</reference>